<evidence type="ECO:0000256" key="2">
    <source>
        <dbReference type="ARBA" id="ARBA00022840"/>
    </source>
</evidence>
<dbReference type="SUPFAM" id="SSF52540">
    <property type="entry name" value="P-loop containing nucleoside triphosphate hydrolases"/>
    <property type="match status" value="2"/>
</dbReference>
<dbReference type="AlphaFoldDB" id="A0A0M3IX97"/>
<keyword evidence="4" id="KW-0505">Motor protein</keyword>
<proteinExistence type="inferred from homology"/>
<dbReference type="GO" id="GO:0016459">
    <property type="term" value="C:myosin complex"/>
    <property type="evidence" value="ECO:0007669"/>
    <property type="project" value="UniProtKB-KW"/>
</dbReference>
<name>A0A0M3IX97_ASCLU</name>
<organism evidence="6 7">
    <name type="scientific">Ascaris lumbricoides</name>
    <name type="common">Giant roundworm</name>
    <dbReference type="NCBI Taxonomy" id="6252"/>
    <lineage>
        <taxon>Eukaryota</taxon>
        <taxon>Metazoa</taxon>
        <taxon>Ecdysozoa</taxon>
        <taxon>Nematoda</taxon>
        <taxon>Chromadorea</taxon>
        <taxon>Rhabditida</taxon>
        <taxon>Spirurina</taxon>
        <taxon>Ascaridomorpha</taxon>
        <taxon>Ascaridoidea</taxon>
        <taxon>Ascarididae</taxon>
        <taxon>Ascaris</taxon>
    </lineage>
</organism>
<dbReference type="GO" id="GO:0007015">
    <property type="term" value="P:actin filament organization"/>
    <property type="evidence" value="ECO:0007669"/>
    <property type="project" value="TreeGrafter"/>
</dbReference>
<dbReference type="WBParaSite" id="ALUE_0002337501-mRNA-1">
    <property type="protein sequence ID" value="ALUE_0002337501-mRNA-1"/>
    <property type="gene ID" value="ALUE_0002337501"/>
</dbReference>
<dbReference type="GO" id="GO:0016020">
    <property type="term" value="C:membrane"/>
    <property type="evidence" value="ECO:0007669"/>
    <property type="project" value="TreeGrafter"/>
</dbReference>
<reference evidence="7" key="1">
    <citation type="submission" date="2017-02" db="UniProtKB">
        <authorList>
            <consortium name="WormBaseParasite"/>
        </authorList>
    </citation>
    <scope>IDENTIFICATION</scope>
</reference>
<dbReference type="GO" id="GO:0000146">
    <property type="term" value="F:microfilament motor activity"/>
    <property type="evidence" value="ECO:0007669"/>
    <property type="project" value="TreeGrafter"/>
</dbReference>
<dbReference type="GO" id="GO:0005524">
    <property type="term" value="F:ATP binding"/>
    <property type="evidence" value="ECO:0007669"/>
    <property type="project" value="UniProtKB-KW"/>
</dbReference>
<keyword evidence="6" id="KW-1185">Reference proteome</keyword>
<evidence type="ECO:0000313" key="6">
    <source>
        <dbReference type="Proteomes" id="UP000036681"/>
    </source>
</evidence>
<dbReference type="PANTHER" id="PTHR13140">
    <property type="entry name" value="MYOSIN"/>
    <property type="match status" value="1"/>
</dbReference>
<accession>A0A0M3IX97</accession>
<evidence type="ECO:0000256" key="3">
    <source>
        <dbReference type="ARBA" id="ARBA00023203"/>
    </source>
</evidence>
<comment type="similarity">
    <text evidence="4">Belongs to the TRAFAC class myosin-kinesin ATPase superfamily. Myosin family.</text>
</comment>
<feature type="domain" description="Myosin motor" evidence="5">
    <location>
        <begin position="1"/>
        <end position="144"/>
    </location>
</feature>
<dbReference type="Pfam" id="PF00063">
    <property type="entry name" value="Myosin_head"/>
    <property type="match status" value="1"/>
</dbReference>
<evidence type="ECO:0000256" key="4">
    <source>
        <dbReference type="PROSITE-ProRule" id="PRU00782"/>
    </source>
</evidence>
<comment type="caution">
    <text evidence="4">Lacks conserved residue(s) required for the propagation of feature annotation.</text>
</comment>
<dbReference type="PANTHER" id="PTHR13140:SF706">
    <property type="entry name" value="DILUTE CLASS UNCONVENTIONAL MYOSIN, ISOFORM C"/>
    <property type="match status" value="1"/>
</dbReference>
<keyword evidence="4" id="KW-0518">Myosin</keyword>
<keyword evidence="1" id="KW-0547">Nucleotide-binding</keyword>
<protein>
    <submittedName>
        <fullName evidence="7">Myosin motor domain-containing protein</fullName>
    </submittedName>
</protein>
<sequence>QSNNGTISQLCKNLYEIDESELRLWLSTREIHAAGETVRKPLNRFAAITSRDALAKMLYGSTFAWIVKRVNGALLRQTADPRAKNAPKFIGVLDIYGRDALAKMLYGSTFAWIVKRVNGALLRQTADPRAKNAPKFIGVLDIYG</sequence>
<evidence type="ECO:0000259" key="5">
    <source>
        <dbReference type="PROSITE" id="PS51456"/>
    </source>
</evidence>
<evidence type="ECO:0000313" key="7">
    <source>
        <dbReference type="WBParaSite" id="ALUE_0002337501-mRNA-1"/>
    </source>
</evidence>
<keyword evidence="3 4" id="KW-0009">Actin-binding</keyword>
<evidence type="ECO:0000256" key="1">
    <source>
        <dbReference type="ARBA" id="ARBA00022741"/>
    </source>
</evidence>
<dbReference type="PROSITE" id="PS51456">
    <property type="entry name" value="MYOSIN_MOTOR"/>
    <property type="match status" value="1"/>
</dbReference>
<dbReference type="GO" id="GO:0051015">
    <property type="term" value="F:actin filament binding"/>
    <property type="evidence" value="ECO:0007669"/>
    <property type="project" value="TreeGrafter"/>
</dbReference>
<dbReference type="InterPro" id="IPR027417">
    <property type="entry name" value="P-loop_NTPase"/>
</dbReference>
<dbReference type="InterPro" id="IPR001609">
    <property type="entry name" value="Myosin_head_motor_dom-like"/>
</dbReference>
<dbReference type="Proteomes" id="UP000036681">
    <property type="component" value="Unplaced"/>
</dbReference>
<keyword evidence="2" id="KW-0067">ATP-binding</keyword>
<dbReference type="GO" id="GO:0005737">
    <property type="term" value="C:cytoplasm"/>
    <property type="evidence" value="ECO:0007669"/>
    <property type="project" value="TreeGrafter"/>
</dbReference>
<dbReference type="Gene3D" id="1.20.120.720">
    <property type="entry name" value="Myosin VI head, motor domain, U50 subdomain"/>
    <property type="match status" value="2"/>
</dbReference>